<evidence type="ECO:0000313" key="2">
    <source>
        <dbReference type="EMBL" id="KGK35794.1"/>
    </source>
</evidence>
<dbReference type="Proteomes" id="UP000029867">
    <property type="component" value="Unassembled WGS sequence"/>
</dbReference>
<comment type="caution">
    <text evidence="2">The sequence shown here is derived from an EMBL/GenBank/DDBJ whole genome shotgun (WGS) entry which is preliminary data.</text>
</comment>
<organism evidence="2 3">
    <name type="scientific">Pichia kudriavzevii</name>
    <name type="common">Yeast</name>
    <name type="synonym">Issatchenkia orientalis</name>
    <dbReference type="NCBI Taxonomy" id="4909"/>
    <lineage>
        <taxon>Eukaryota</taxon>
        <taxon>Fungi</taxon>
        <taxon>Dikarya</taxon>
        <taxon>Ascomycota</taxon>
        <taxon>Saccharomycotina</taxon>
        <taxon>Pichiomycetes</taxon>
        <taxon>Pichiales</taxon>
        <taxon>Pichiaceae</taxon>
        <taxon>Pichia</taxon>
    </lineage>
</organism>
<dbReference type="VEuPathDB" id="FungiDB:C5L36_0E02880"/>
<feature type="non-terminal residue" evidence="2">
    <location>
        <position position="114"/>
    </location>
</feature>
<name>A0A099NUZ1_PICKU</name>
<dbReference type="EMBL" id="JQFK01000335">
    <property type="protein sequence ID" value="KGK35794.1"/>
    <property type="molecule type" value="Genomic_DNA"/>
</dbReference>
<feature type="chain" id="PRO_5001951489" evidence="1">
    <location>
        <begin position="23"/>
        <end position="114"/>
    </location>
</feature>
<reference evidence="3" key="1">
    <citation type="journal article" date="2014" name="Microb. Cell Fact.">
        <title>Exploiting Issatchenkia orientalis SD108 for succinic acid production.</title>
        <authorList>
            <person name="Xiao H."/>
            <person name="Shao Z."/>
            <person name="Jiang Y."/>
            <person name="Dole S."/>
            <person name="Zhao H."/>
        </authorList>
    </citation>
    <scope>NUCLEOTIDE SEQUENCE [LARGE SCALE GENOMIC DNA]</scope>
    <source>
        <strain evidence="3">SD108</strain>
    </source>
</reference>
<evidence type="ECO:0000256" key="1">
    <source>
        <dbReference type="SAM" id="SignalP"/>
    </source>
</evidence>
<accession>A0A099NUZ1</accession>
<protein>
    <submittedName>
        <fullName evidence="2">Uncharacterized protein</fullName>
    </submittedName>
</protein>
<dbReference type="HOGENOM" id="CLU_2126925_0_0_1"/>
<gene>
    <name evidence="2" type="ORF">JL09_g5056</name>
</gene>
<sequence length="114" mass="12693">MILGDFATFSLALLSIIGACVAETEIPPENAVDISLAASWNRTPYKLNVLEAAASVNESLYEPLVLKLLNIEPDYDNGEFNADEDYIEVSDSDFLNHAMSLLHGDYEKYMFNLQ</sequence>
<feature type="signal peptide" evidence="1">
    <location>
        <begin position="1"/>
        <end position="22"/>
    </location>
</feature>
<proteinExistence type="predicted"/>
<dbReference type="AlphaFoldDB" id="A0A099NUZ1"/>
<keyword evidence="1" id="KW-0732">Signal</keyword>
<evidence type="ECO:0000313" key="3">
    <source>
        <dbReference type="Proteomes" id="UP000029867"/>
    </source>
</evidence>